<dbReference type="GO" id="GO:0006487">
    <property type="term" value="P:protein N-linked glycosylation"/>
    <property type="evidence" value="ECO:0000318"/>
    <property type="project" value="GO_Central"/>
</dbReference>
<dbReference type="Gene3D" id="3.90.550.10">
    <property type="entry name" value="Spore Coat Polysaccharide Biosynthesis Protein SpsA, Chain A"/>
    <property type="match status" value="1"/>
</dbReference>
<dbReference type="OrthoDB" id="407658at2759"/>
<sequence>MKLDVELQAQRRNLLEADLDELEGLVKEESRKQAEQLQSGVLSPVASEQTVMDLKNQDAAARHPDGQRRRVVLLHMHESSKFPEFEPIGGTALENKRRYARRWGYEMATHLSSGAEGLLKEMPDGSFEPYPEWSTDKDRPYNFQKLKLASAACVGRPDDTWVLWTDADALIINQSIPVAALADDNFDLVMARDWLTINSGVFFLKCSAWARDFLQRAYNAREHDNNWQLGPDQAAILQALEAPGSAEKVKYVAKHACNVYPEEYRPGDYIVHLAGKLYAAGMKGCLALTRQFDALSILDSLPHIDSFFNDKHLLTLPGNQFKDGFENLPELELARPLIDISYPDRYWHIRRMFPHLQDWYDHYDPDAVAERERWTELNRGEL</sequence>
<proteinExistence type="inferred from homology"/>
<dbReference type="AlphaFoldDB" id="A0A1Y1I209"/>
<name>A0A1Y1I209_KLENI</name>
<gene>
    <name evidence="6" type="ORF">KFL_002140140</name>
</gene>
<keyword evidence="4" id="KW-0808">Transferase</keyword>
<reference evidence="6 7" key="1">
    <citation type="journal article" date="2014" name="Nat. Commun.">
        <title>Klebsormidium flaccidum genome reveals primary factors for plant terrestrial adaptation.</title>
        <authorList>
            <person name="Hori K."/>
            <person name="Maruyama F."/>
            <person name="Fujisawa T."/>
            <person name="Togashi T."/>
            <person name="Yamamoto N."/>
            <person name="Seo M."/>
            <person name="Sato S."/>
            <person name="Yamada T."/>
            <person name="Mori H."/>
            <person name="Tajima N."/>
            <person name="Moriyama T."/>
            <person name="Ikeuchi M."/>
            <person name="Watanabe M."/>
            <person name="Wada H."/>
            <person name="Kobayashi K."/>
            <person name="Saito M."/>
            <person name="Masuda T."/>
            <person name="Sasaki-Sekimoto Y."/>
            <person name="Mashiguchi K."/>
            <person name="Awai K."/>
            <person name="Shimojima M."/>
            <person name="Masuda S."/>
            <person name="Iwai M."/>
            <person name="Nobusawa T."/>
            <person name="Narise T."/>
            <person name="Kondo S."/>
            <person name="Saito H."/>
            <person name="Sato R."/>
            <person name="Murakawa M."/>
            <person name="Ihara Y."/>
            <person name="Oshima-Yamada Y."/>
            <person name="Ohtaka K."/>
            <person name="Satoh M."/>
            <person name="Sonobe K."/>
            <person name="Ishii M."/>
            <person name="Ohtani R."/>
            <person name="Kanamori-Sato M."/>
            <person name="Honoki R."/>
            <person name="Miyazaki D."/>
            <person name="Mochizuki H."/>
            <person name="Umetsu J."/>
            <person name="Higashi K."/>
            <person name="Shibata D."/>
            <person name="Kamiya Y."/>
            <person name="Sato N."/>
            <person name="Nakamura Y."/>
            <person name="Tabata S."/>
            <person name="Ida S."/>
            <person name="Kurokawa K."/>
            <person name="Ohta H."/>
        </authorList>
    </citation>
    <scope>NUCLEOTIDE SEQUENCE [LARGE SCALE GENOMIC DNA]</scope>
    <source>
        <strain evidence="6 7">NIES-2285</strain>
    </source>
</reference>
<dbReference type="OMA" id="WLMINAG"/>
<dbReference type="SUPFAM" id="SSF53448">
    <property type="entry name" value="Nucleotide-diphospho-sugar transferases"/>
    <property type="match status" value="1"/>
</dbReference>
<dbReference type="InterPro" id="IPR008630">
    <property type="entry name" value="Glyco_trans_34"/>
</dbReference>
<feature type="coiled-coil region" evidence="5">
    <location>
        <begin position="5"/>
        <end position="32"/>
    </location>
</feature>
<dbReference type="EMBL" id="DF237163">
    <property type="protein sequence ID" value="GAQ84960.1"/>
    <property type="molecule type" value="Genomic_DNA"/>
</dbReference>
<dbReference type="InterPro" id="IPR029044">
    <property type="entry name" value="Nucleotide-diphossugar_trans"/>
</dbReference>
<evidence type="ECO:0000313" key="7">
    <source>
        <dbReference type="Proteomes" id="UP000054558"/>
    </source>
</evidence>
<evidence type="ECO:0000256" key="3">
    <source>
        <dbReference type="ARBA" id="ARBA00022676"/>
    </source>
</evidence>
<evidence type="ECO:0000256" key="2">
    <source>
        <dbReference type="ARBA" id="ARBA00005664"/>
    </source>
</evidence>
<dbReference type="Pfam" id="PF05637">
    <property type="entry name" value="Glyco_transf_34"/>
    <property type="match status" value="1"/>
</dbReference>
<keyword evidence="7" id="KW-1185">Reference proteome</keyword>
<evidence type="ECO:0000256" key="1">
    <source>
        <dbReference type="ARBA" id="ARBA00004323"/>
    </source>
</evidence>
<dbReference type="PANTHER" id="PTHR31306:SF4">
    <property type="entry name" value="ALPHA-1,2-GALACTOSYLTRANSFERASE"/>
    <property type="match status" value="1"/>
</dbReference>
<keyword evidence="3" id="KW-0328">Glycosyltransferase</keyword>
<evidence type="ECO:0000256" key="5">
    <source>
        <dbReference type="SAM" id="Coils"/>
    </source>
</evidence>
<comment type="similarity">
    <text evidence="2">Belongs to the glycosyltransferase 34 family.</text>
</comment>
<accession>A0A1Y1I209</accession>
<evidence type="ECO:0000313" key="6">
    <source>
        <dbReference type="EMBL" id="GAQ84960.1"/>
    </source>
</evidence>
<evidence type="ECO:0000256" key="4">
    <source>
        <dbReference type="ARBA" id="ARBA00022679"/>
    </source>
</evidence>
<protein>
    <submittedName>
        <fullName evidence="6">Uncharacterized protein</fullName>
    </submittedName>
</protein>
<dbReference type="GO" id="GO:0000139">
    <property type="term" value="C:Golgi membrane"/>
    <property type="evidence" value="ECO:0000318"/>
    <property type="project" value="GO_Central"/>
</dbReference>
<dbReference type="Proteomes" id="UP000054558">
    <property type="component" value="Unassembled WGS sequence"/>
</dbReference>
<comment type="subcellular location">
    <subcellularLocation>
        <location evidence="1">Golgi apparatus membrane</location>
        <topology evidence="1">Single-pass type II membrane protein</topology>
    </subcellularLocation>
</comment>
<keyword evidence="5" id="KW-0175">Coiled coil</keyword>
<dbReference type="PANTHER" id="PTHR31306">
    <property type="entry name" value="ALPHA-1,6-MANNOSYLTRANSFERASE MNN11-RELATED"/>
    <property type="match status" value="1"/>
</dbReference>
<dbReference type="STRING" id="105231.A0A1Y1I209"/>
<organism evidence="6 7">
    <name type="scientific">Klebsormidium nitens</name>
    <name type="common">Green alga</name>
    <name type="synonym">Ulothrix nitens</name>
    <dbReference type="NCBI Taxonomy" id="105231"/>
    <lineage>
        <taxon>Eukaryota</taxon>
        <taxon>Viridiplantae</taxon>
        <taxon>Streptophyta</taxon>
        <taxon>Klebsormidiophyceae</taxon>
        <taxon>Klebsormidiales</taxon>
        <taxon>Klebsormidiaceae</taxon>
        <taxon>Klebsormidium</taxon>
    </lineage>
</organism>
<dbReference type="GO" id="GO:0016757">
    <property type="term" value="F:glycosyltransferase activity"/>
    <property type="evidence" value="ECO:0007669"/>
    <property type="project" value="UniProtKB-KW"/>
</dbReference>